<evidence type="ECO:0000313" key="1">
    <source>
        <dbReference type="EMBL" id="RKP44671.1"/>
    </source>
</evidence>
<evidence type="ECO:0000313" key="2">
    <source>
        <dbReference type="Proteomes" id="UP000270342"/>
    </source>
</evidence>
<sequence length="482" mass="51848">MDFQPGNTSGISTAGAMGTDELAELQKSLEAGYETDVDGMTGGSALRIQSLDLNLQATVQQNHHFVLFNMLPKPRATAVLDEWTEQHDIGGFLGSTFNTQDGAAQQTNGNYERMVGQVKYMTTYRSIPIVLQRQNNIVDATAIETTNGTKQLLTDIEFTMFEGDSSVVPLSFDGIYAQINSLDSDDHIIDLAGAPLNSIDAIATAAEVIYGYGNFGRATDIFIPPSVQTDLNQDLDPAFRVLLNQGAQNTVRGTSVSGIQTTYGEIKTRNDVFIRDDKLKKPFETVSPALQAIAAANAFKPATVTPTAVATEVGSAWQASQAGNYYYAVAGINQNGQSQALVSAQVAVVSGGAVSLAIAASAGGTETGYVIYRGRLNGTNALTDMREMIRIPKATGGTTTYVDTNSEIPGSTRAYILNLAAEDHAIAWRQYLPMMKIPMAAVNSPIIPWLQMICGYLRITKRNQHVVVKNIVPTRAAWKPFG</sequence>
<reference evidence="1 2" key="1">
    <citation type="submission" date="2018-10" db="EMBL/GenBank/DDBJ databases">
        <title>Robbsia sp. DHC34, isolated from soil.</title>
        <authorList>
            <person name="Gao Z.-H."/>
            <person name="Qiu L.-H."/>
        </authorList>
    </citation>
    <scope>NUCLEOTIDE SEQUENCE [LARGE SCALE GENOMIC DNA]</scope>
    <source>
        <strain evidence="1 2">DHC34</strain>
    </source>
</reference>
<dbReference type="OrthoDB" id="7374961at2"/>
<proteinExistence type="predicted"/>
<organism evidence="1 2">
    <name type="scientific">Pararobbsia silviterrae</name>
    <dbReference type="NCBI Taxonomy" id="1792498"/>
    <lineage>
        <taxon>Bacteria</taxon>
        <taxon>Pseudomonadati</taxon>
        <taxon>Pseudomonadota</taxon>
        <taxon>Betaproteobacteria</taxon>
        <taxon>Burkholderiales</taxon>
        <taxon>Burkholderiaceae</taxon>
        <taxon>Pararobbsia</taxon>
    </lineage>
</organism>
<dbReference type="RefSeq" id="WP_121091218.1">
    <property type="nucleotide sequence ID" value="NZ_RBZU01000019.1"/>
</dbReference>
<comment type="caution">
    <text evidence="1">The sequence shown here is derived from an EMBL/GenBank/DDBJ whole genome shotgun (WGS) entry which is preliminary data.</text>
</comment>
<accession>A0A494X4R3</accession>
<evidence type="ECO:0008006" key="3">
    <source>
        <dbReference type="Google" id="ProtNLM"/>
    </source>
</evidence>
<dbReference type="Proteomes" id="UP000270342">
    <property type="component" value="Unassembled WGS sequence"/>
</dbReference>
<gene>
    <name evidence="1" type="ORF">D7S86_26945</name>
</gene>
<dbReference type="EMBL" id="RBZU01000019">
    <property type="protein sequence ID" value="RKP44671.1"/>
    <property type="molecule type" value="Genomic_DNA"/>
</dbReference>
<name>A0A494X4R3_9BURK</name>
<keyword evidence="2" id="KW-1185">Reference proteome</keyword>
<dbReference type="AlphaFoldDB" id="A0A494X4R3"/>
<protein>
    <recommendedName>
        <fullName evidence="3">Major capsid protein</fullName>
    </recommendedName>
</protein>